<dbReference type="InterPro" id="IPR006597">
    <property type="entry name" value="Sel1-like"/>
</dbReference>
<dbReference type="InterPro" id="IPR011990">
    <property type="entry name" value="TPR-like_helical_dom_sf"/>
</dbReference>
<dbReference type="InterPro" id="IPR050767">
    <property type="entry name" value="Sel1_AlgK"/>
</dbReference>
<gene>
    <name evidence="1" type="ORF">PZA18_17140</name>
</gene>
<organism evidence="1 2">
    <name type="scientific">Parachitinimonas caeni</name>
    <dbReference type="NCBI Taxonomy" id="3031301"/>
    <lineage>
        <taxon>Bacteria</taxon>
        <taxon>Pseudomonadati</taxon>
        <taxon>Pseudomonadota</taxon>
        <taxon>Betaproteobacteria</taxon>
        <taxon>Neisseriales</taxon>
        <taxon>Chitinibacteraceae</taxon>
        <taxon>Parachitinimonas</taxon>
    </lineage>
</organism>
<proteinExistence type="predicted"/>
<dbReference type="Pfam" id="PF08238">
    <property type="entry name" value="Sel1"/>
    <property type="match status" value="11"/>
</dbReference>
<comment type="caution">
    <text evidence="1">The sequence shown here is derived from an EMBL/GenBank/DDBJ whole genome shotgun (WGS) entry which is preliminary data.</text>
</comment>
<dbReference type="RefSeq" id="WP_284102094.1">
    <property type="nucleotide sequence ID" value="NZ_JARRAF010000024.1"/>
</dbReference>
<accession>A0ABT7E0D7</accession>
<dbReference type="PANTHER" id="PTHR11102">
    <property type="entry name" value="SEL-1-LIKE PROTEIN"/>
    <property type="match status" value="1"/>
</dbReference>
<dbReference type="Gene3D" id="1.25.40.10">
    <property type="entry name" value="Tetratricopeptide repeat domain"/>
    <property type="match status" value="3"/>
</dbReference>
<sequence length="728" mass="80293">MNDKAAQYLDAYRQGQEVAGGILYFKALQQSRLDGSADSLDRIDALLAQLRSKVQPQPAAFLGHPAAFNFCLFLAFYLGDYLSRAANRPLDWLAREQAADHWPEQVKRPDGLAGEVVGLIGDQPFLPLRWLERRLFTDATDSCRRWLEDALHRLSAPGEGEACLLTDEGEAPDIRYADGRRVEPGDGVLAQAGVLPGRVRRMMRTVDAGPVVEVELTGSGQQVWVLAARVAAQLQRLPEDIAPTVDEVTSYFEGLLANGPRRADWSGQEHARYALAKLHEAGLLGDGNPARMLTLWQQAADLGYPPAEFEMGQLFLLGRHKPKDAERALIFLHRAAKAGWAPAMALLGDIFRAGEGVPPNSVRAEEWYRQALAQNEPAAAYWSAHALMAEEGSEMPELALEWLGQAAIAGVAAAQTTLARCYETAAGVPRHPARAAHWYQKASAQGDAVATQGLADLYAQGLGVAKDVPRAVGLYRKAAEADVTVAWYRLGCLFAEGREIARDLDRAYDWMRKAADRDFADAKARLMQIKQARVVGQLDKARTTLKLADKLPVEVLFKLAGELADPDLPETLPLAFELYHLSARRGETQAIYHVASCYRTGSGIARNLEKALKWYLRAAETGSAQALHDLGLYYETGELGPFNPSLAFEYTQRAAVKGDHRASYRLACMYQEGRGVEQNLEEARQWMLLPAQYRYQDAELRLVQLQQAGSAKRSGLSLLGRLRWPGKS</sequence>
<dbReference type="EMBL" id="JARRAF010000024">
    <property type="protein sequence ID" value="MDK2125781.1"/>
    <property type="molecule type" value="Genomic_DNA"/>
</dbReference>
<reference evidence="1" key="1">
    <citation type="submission" date="2023-03" db="EMBL/GenBank/DDBJ databases">
        <title>Chitinimonas shenzhenensis gen. nov., sp. nov., a novel member of family Burkholderiaceae isolated from activated sludge collected in Shen Zhen, China.</title>
        <authorList>
            <person name="Wang X."/>
        </authorList>
    </citation>
    <scope>NUCLEOTIDE SEQUENCE</scope>
    <source>
        <strain evidence="1">DQS-5</strain>
    </source>
</reference>
<name>A0ABT7E0D7_9NEIS</name>
<dbReference type="Proteomes" id="UP001172778">
    <property type="component" value="Unassembled WGS sequence"/>
</dbReference>
<dbReference type="PANTHER" id="PTHR11102:SF160">
    <property type="entry name" value="ERAD-ASSOCIATED E3 UBIQUITIN-PROTEIN LIGASE COMPONENT HRD3"/>
    <property type="match status" value="1"/>
</dbReference>
<dbReference type="SUPFAM" id="SSF81901">
    <property type="entry name" value="HCP-like"/>
    <property type="match status" value="3"/>
</dbReference>
<evidence type="ECO:0008006" key="3">
    <source>
        <dbReference type="Google" id="ProtNLM"/>
    </source>
</evidence>
<evidence type="ECO:0000313" key="2">
    <source>
        <dbReference type="Proteomes" id="UP001172778"/>
    </source>
</evidence>
<keyword evidence="2" id="KW-1185">Reference proteome</keyword>
<dbReference type="SMART" id="SM00671">
    <property type="entry name" value="SEL1"/>
    <property type="match status" value="9"/>
</dbReference>
<protein>
    <recommendedName>
        <fullName evidence="3">Sel1 repeat family protein</fullName>
    </recommendedName>
</protein>
<evidence type="ECO:0000313" key="1">
    <source>
        <dbReference type="EMBL" id="MDK2125781.1"/>
    </source>
</evidence>